<sequence>MRTTLYLFTPIVGFILLTGFRSKTSEESLQIITTEQLRVTPVQNSKAFPDATLKVQDIQTEETTSPDSVFFKITYNITNFILTECTEDPNTHQMANSQEGQHIHFIIDNHPYVPLYKPEHKIKLKKDTEHYLLSFLSRSYHESIKEKNAFVLKHFKINQDGKYQELATPPSPMLFYSRPKGEYSGKDTHAVLLDFYLLNTQLSEKGNRVKVEINGKSFLLNHWQPYKIEGLPLGENKIKLTLIDASGQPLNGKNTSVERTIILKE</sequence>
<accession>A0ABT1MI80</accession>
<dbReference type="Proteomes" id="UP001205603">
    <property type="component" value="Unassembled WGS sequence"/>
</dbReference>
<gene>
    <name evidence="1" type="ORF">NMU02_02320</name>
</gene>
<evidence type="ECO:0000313" key="1">
    <source>
        <dbReference type="EMBL" id="MCP9610926.1"/>
    </source>
</evidence>
<dbReference type="EMBL" id="JANDHW010000002">
    <property type="protein sequence ID" value="MCP9610926.1"/>
    <property type="molecule type" value="Genomic_DNA"/>
</dbReference>
<reference evidence="1 2" key="1">
    <citation type="submission" date="2022-07" db="EMBL/GenBank/DDBJ databases">
        <title>Fecal culturing of patients with breast cancer.</title>
        <authorList>
            <person name="Teng N.M.Y."/>
            <person name="Kiu R."/>
            <person name="Evans R."/>
            <person name="Baker D.J."/>
            <person name="Zenner C."/>
            <person name="Robinson S.D."/>
            <person name="Hall L.J."/>
        </authorList>
    </citation>
    <scope>NUCLEOTIDE SEQUENCE [LARGE SCALE GENOMIC DNA]</scope>
    <source>
        <strain evidence="1 2">LH1063</strain>
    </source>
</reference>
<proteinExistence type="predicted"/>
<dbReference type="RefSeq" id="WP_255025559.1">
    <property type="nucleotide sequence ID" value="NZ_JANDHW010000002.1"/>
</dbReference>
<protein>
    <recommendedName>
        <fullName evidence="3">Phosphopeptide-binding protein</fullName>
    </recommendedName>
</protein>
<keyword evidence="2" id="KW-1185">Reference proteome</keyword>
<evidence type="ECO:0008006" key="3">
    <source>
        <dbReference type="Google" id="ProtNLM"/>
    </source>
</evidence>
<evidence type="ECO:0000313" key="2">
    <source>
        <dbReference type="Proteomes" id="UP001205603"/>
    </source>
</evidence>
<comment type="caution">
    <text evidence="1">The sequence shown here is derived from an EMBL/GenBank/DDBJ whole genome shotgun (WGS) entry which is preliminary data.</text>
</comment>
<name>A0ABT1MI80_9BACT</name>
<organism evidence="1 2">
    <name type="scientific">Coprobacter tertius</name>
    <dbReference type="NCBI Taxonomy" id="2944915"/>
    <lineage>
        <taxon>Bacteria</taxon>
        <taxon>Pseudomonadati</taxon>
        <taxon>Bacteroidota</taxon>
        <taxon>Bacteroidia</taxon>
        <taxon>Bacteroidales</taxon>
        <taxon>Barnesiellaceae</taxon>
        <taxon>Coprobacter</taxon>
    </lineage>
</organism>